<gene>
    <name evidence="5" type="ORF">EKO27_g2044</name>
</gene>
<feature type="chain" id="PRO_5019376514" evidence="1">
    <location>
        <begin position="23"/>
        <end position="825"/>
    </location>
</feature>
<keyword evidence="6" id="KW-1185">Reference proteome</keyword>
<dbReference type="EMBL" id="RYZI01000035">
    <property type="protein sequence ID" value="RWA13055.1"/>
    <property type="molecule type" value="Genomic_DNA"/>
</dbReference>
<evidence type="ECO:0000259" key="4">
    <source>
        <dbReference type="Pfam" id="PF22124"/>
    </source>
</evidence>
<feature type="domain" description="Glycosyl hydrolase family 95 catalytic" evidence="4">
    <location>
        <begin position="293"/>
        <end position="701"/>
    </location>
</feature>
<feature type="domain" description="Glycosyl hydrolase family 95 N-terminal" evidence="2">
    <location>
        <begin position="37"/>
        <end position="270"/>
    </location>
</feature>
<dbReference type="InterPro" id="IPR012341">
    <property type="entry name" value="6hp_glycosidase-like_sf"/>
</dbReference>
<evidence type="ECO:0000256" key="1">
    <source>
        <dbReference type="SAM" id="SignalP"/>
    </source>
</evidence>
<protein>
    <submittedName>
        <fullName evidence="5">Uncharacterized protein</fullName>
    </submittedName>
</protein>
<reference evidence="5 6" key="1">
    <citation type="submission" date="2018-12" db="EMBL/GenBank/DDBJ databases">
        <title>Draft genome sequence of Xylaria grammica IHI A82.</title>
        <authorList>
            <person name="Buettner E."/>
            <person name="Kellner H."/>
        </authorList>
    </citation>
    <scope>NUCLEOTIDE SEQUENCE [LARGE SCALE GENOMIC DNA]</scope>
    <source>
        <strain evidence="5 6">IHI A82</strain>
    </source>
</reference>
<dbReference type="InterPro" id="IPR008928">
    <property type="entry name" value="6-hairpin_glycosidase_sf"/>
</dbReference>
<proteinExistence type="predicted"/>
<dbReference type="Proteomes" id="UP000286045">
    <property type="component" value="Unassembled WGS sequence"/>
</dbReference>
<evidence type="ECO:0000313" key="5">
    <source>
        <dbReference type="EMBL" id="RWA13055.1"/>
    </source>
</evidence>
<dbReference type="Pfam" id="PF21307">
    <property type="entry name" value="Glyco_hydro_95_C"/>
    <property type="match status" value="1"/>
</dbReference>
<dbReference type="SUPFAM" id="SSF48208">
    <property type="entry name" value="Six-hairpin glycosidases"/>
    <property type="match status" value="1"/>
</dbReference>
<name>A0A439DF91_9PEZI</name>
<dbReference type="GO" id="GO:0005975">
    <property type="term" value="P:carbohydrate metabolic process"/>
    <property type="evidence" value="ECO:0007669"/>
    <property type="project" value="InterPro"/>
</dbReference>
<evidence type="ECO:0000259" key="3">
    <source>
        <dbReference type="Pfam" id="PF21307"/>
    </source>
</evidence>
<dbReference type="InterPro" id="IPR016518">
    <property type="entry name" value="Alpha-L-fucosidase"/>
</dbReference>
<dbReference type="PANTHER" id="PTHR31084:SF0">
    <property type="entry name" value="ALPHA-L-FUCOSIDASE 2"/>
    <property type="match status" value="1"/>
</dbReference>
<dbReference type="Gene3D" id="1.50.10.10">
    <property type="match status" value="1"/>
</dbReference>
<feature type="signal peptide" evidence="1">
    <location>
        <begin position="1"/>
        <end position="22"/>
    </location>
</feature>
<dbReference type="AlphaFoldDB" id="A0A439DF91"/>
<dbReference type="InterPro" id="IPR049053">
    <property type="entry name" value="AFCA-like_C"/>
</dbReference>
<evidence type="ECO:0000259" key="2">
    <source>
        <dbReference type="Pfam" id="PF14498"/>
    </source>
</evidence>
<accession>A0A439DF91</accession>
<dbReference type="Pfam" id="PF22124">
    <property type="entry name" value="Glyco_hydro_95_cat"/>
    <property type="match status" value="1"/>
</dbReference>
<organism evidence="5 6">
    <name type="scientific">Xylaria grammica</name>
    <dbReference type="NCBI Taxonomy" id="363999"/>
    <lineage>
        <taxon>Eukaryota</taxon>
        <taxon>Fungi</taxon>
        <taxon>Dikarya</taxon>
        <taxon>Ascomycota</taxon>
        <taxon>Pezizomycotina</taxon>
        <taxon>Sordariomycetes</taxon>
        <taxon>Xylariomycetidae</taxon>
        <taxon>Xylariales</taxon>
        <taxon>Xylariaceae</taxon>
        <taxon>Xylaria</taxon>
    </lineage>
</organism>
<sequence length="825" mass="89738">MASSTGLASLILYGYLCRSAFSVEIPTPESASKGLRIWSTQAAVNYNDSYLIGNGRLGAAIPGSPQVEVIPVNEDSFWSGGALARINPDALTYMSEIQSLAADGRPIEATTLAGFAYAGTPVSARHYDAIGDLELTMSHGSTVADYERWLDLADGTSGLYYSVSGATFVREYIASNPADVIAIRVAASLPGAVSFNVHLRKGKSLNKFEDYSEKVGSDTVVMGGGSASSDAISFASGARVVADGGTVKTIGDHIICDGADEAWIYFTSWTTVRRSNPRDAVLSDLKAISGQNYTSIRQAHISDYQGLAGRVHLNIGSSSSMQKALSTADRMTRLTDDFDPELIILNFQFGRYLLIASSRDNTLPPNLQGIWSQDLDPQWGSKYTININTQMNYWPSYVTNLVELNGPLFDLIEKMVASGTTTATKMYNARGAVCHHNTDLWGDTAPQDNYKSSTWWPSGLAWMVMHIWDYYEFTGDIDVLQEHYNALREAALFFVDFLTDYKGWKVTNPSVSPENTYYLLNNTKLSSAITVGPTMDNSIAWSLFGIVLDAQRVLGLDDDDGFKREVLETRAQLPPLRVSSNGGIMEWIEDYQETELGHRHWSHLFGLYPGSQITVSNSTTFNAAKKTISRRLENGGGDTGWSRAWAIALAARTFDSEAAADSVIHLLTKLTYPTSLLDANEPSAFQVDGNFGGTAGIAEMILQSHEYVSTTSGLLKPAYAGEEGKATLIRLLPALPPQWAINGGGFAKGLLARGGFEIDVFWNDDAELLNATITSLKGNSVWVTLGTTPIGSNGTARIEVSRGEESGHFIRLEEPPTALTVRRQK</sequence>
<dbReference type="InterPro" id="IPR027414">
    <property type="entry name" value="GH95_N_dom"/>
</dbReference>
<dbReference type="PANTHER" id="PTHR31084">
    <property type="entry name" value="ALPHA-L-FUCOSIDASE 2"/>
    <property type="match status" value="1"/>
</dbReference>
<dbReference type="InterPro" id="IPR054363">
    <property type="entry name" value="GH95_cat"/>
</dbReference>
<dbReference type="GO" id="GO:0004560">
    <property type="term" value="F:alpha-L-fucosidase activity"/>
    <property type="evidence" value="ECO:0007669"/>
    <property type="project" value="InterPro"/>
</dbReference>
<dbReference type="PIRSF" id="PIRSF007663">
    <property type="entry name" value="UCP007663"/>
    <property type="match status" value="1"/>
</dbReference>
<keyword evidence="1" id="KW-0732">Signal</keyword>
<evidence type="ECO:0000313" key="6">
    <source>
        <dbReference type="Proteomes" id="UP000286045"/>
    </source>
</evidence>
<feature type="domain" description="Alpha fucosidase A-like C-terminal" evidence="3">
    <location>
        <begin position="727"/>
        <end position="787"/>
    </location>
</feature>
<comment type="caution">
    <text evidence="5">The sequence shown here is derived from an EMBL/GenBank/DDBJ whole genome shotgun (WGS) entry which is preliminary data.</text>
</comment>
<dbReference type="Pfam" id="PF14498">
    <property type="entry name" value="Glyco_hyd_65N_2"/>
    <property type="match status" value="1"/>
</dbReference>